<feature type="domain" description="Probable ATP-binding protein BrxC winged helix-turn-helix" evidence="1">
    <location>
        <begin position="324"/>
        <end position="417"/>
    </location>
</feature>
<dbReference type="RefSeq" id="WP_200392502.1">
    <property type="nucleotide sequence ID" value="NZ_JAENIO010000039.1"/>
</dbReference>
<comment type="caution">
    <text evidence="2">The sequence shown here is derived from an EMBL/GenBank/DDBJ whole genome shotgun (WGS) entry which is preliminary data.</text>
</comment>
<feature type="non-terminal residue" evidence="2">
    <location>
        <position position="1"/>
    </location>
</feature>
<dbReference type="EMBL" id="JAENIO010000039">
    <property type="protein sequence ID" value="MBK1835066.1"/>
    <property type="molecule type" value="Genomic_DNA"/>
</dbReference>
<evidence type="ECO:0000259" key="1">
    <source>
        <dbReference type="Pfam" id="PF25791"/>
    </source>
</evidence>
<dbReference type="Pfam" id="PF25791">
    <property type="entry name" value="WHD_BREX_BrxC"/>
    <property type="match status" value="1"/>
</dbReference>
<accession>A0A934VNF9</accession>
<keyword evidence="3" id="KW-1185">Reference proteome</keyword>
<name>A0A934VNF9_9BACT</name>
<protein>
    <recommendedName>
        <fullName evidence="1">Probable ATP-binding protein BrxC winged helix-turn-helix domain-containing protein</fullName>
    </recommendedName>
</protein>
<dbReference type="AlphaFoldDB" id="A0A934VNF9"/>
<dbReference type="Proteomes" id="UP000604083">
    <property type="component" value="Unassembled WGS sequence"/>
</dbReference>
<gene>
    <name evidence="2" type="ORF">JIN78_13430</name>
</gene>
<proteinExistence type="predicted"/>
<evidence type="ECO:0000313" key="3">
    <source>
        <dbReference type="Proteomes" id="UP000604083"/>
    </source>
</evidence>
<organism evidence="2 3">
    <name type="scientific">Roseibacillus ishigakijimensis</name>
    <dbReference type="NCBI Taxonomy" id="454146"/>
    <lineage>
        <taxon>Bacteria</taxon>
        <taxon>Pseudomonadati</taxon>
        <taxon>Verrucomicrobiota</taxon>
        <taxon>Verrucomicrobiia</taxon>
        <taxon>Verrucomicrobiales</taxon>
        <taxon>Verrucomicrobiaceae</taxon>
        <taxon>Roseibacillus</taxon>
    </lineage>
</organism>
<sequence length="722" mass="79868">SFYLVGFGVFRRSSPPKLSLNPWPDFRGPPHLQQIEGFPISLKNLCALLHPSATSPEITDHVSQALDTLKADPVIPIGEDEEGRYSFLSEKVSQVESERIGLIVTSTNRAQIQSRLMRELFQRTPSVNLQGTKKIDSGICLFDGMREQEVIGKDRTLRFLIQLVGAGLLEETKSKLVTESLGSQNSALIYLAAELPPKIEKLAEEIYRSEEIARIHRNDSDSEVVRYLKGQEHQAETNSQKVREFLEEALADGWIIFRGDANAVLNRGSSLHDALKNQLQDSASEVFSKYSFADQNVPAKVAPAFLKTQDLSQISSENDPLSVVSIQGSKTHVNCAHPALAEIQDFFGRHPNPEGKRLLDEFSRAPFGWSKDTTRYLVAALYYDQKIKIRVGGHDYSVIGDQALAAFKTNTSFNTVVIVPNNDQISPEVRQRAAQRLVDLTGENVLPLPQRISDVAREYVPKFLKEIDALPDRVSNLGLPEHRLSRLRSTLTNALAGDGSDAPAIFGAEDSELHDDLLWTRELKSALDHGAEKTLGELTSLLSQARNYAPELLKELEEAGSETISRVQDGSFHKDLPSLTHTYEDLKKRVDDYVAAQLSQLKTTQEQQAATVISSPDFQQLDDAAAAQIKQRLSELSFQPDPTLQGLSQATARFAKSSGEILSLQEEVKKATAPPEPDLTHAVTLPARIATREELETTIAALTACQDALSQGKTIYLSFGQK</sequence>
<evidence type="ECO:0000313" key="2">
    <source>
        <dbReference type="EMBL" id="MBK1835066.1"/>
    </source>
</evidence>
<reference evidence="2" key="1">
    <citation type="submission" date="2021-01" db="EMBL/GenBank/DDBJ databases">
        <title>Modified the classification status of verrucomicrobia.</title>
        <authorList>
            <person name="Feng X."/>
        </authorList>
    </citation>
    <scope>NUCLEOTIDE SEQUENCE</scope>
    <source>
        <strain evidence="2">KCTC 12986</strain>
    </source>
</reference>
<dbReference type="InterPro" id="IPR058038">
    <property type="entry name" value="BREX_BrxC_wHTH"/>
</dbReference>